<protein>
    <submittedName>
        <fullName evidence="2">Uncharacterized protein</fullName>
    </submittedName>
</protein>
<name>A0A1C1CR76_9EURO</name>
<comment type="caution">
    <text evidence="2">The sequence shown here is derived from an EMBL/GenBank/DDBJ whole genome shotgun (WGS) entry which is preliminary data.</text>
</comment>
<evidence type="ECO:0000313" key="2">
    <source>
        <dbReference type="EMBL" id="OCT51006.1"/>
    </source>
</evidence>
<dbReference type="VEuPathDB" id="FungiDB:G647_09645"/>
<sequence length="200" mass="22375">MSKSGSILFPSRTFHPDEIGAEDPGSLTGNLHEMLADGISVERNKQGRVSMVSHPDPYASMRNTHGLDIARVPDSQLVREDQHHLHVQAISRDSRRGSDGAELPEKVRAQNLLSFKVKQVREIQRLAWLKGRVAHLANMVDGAMEEVESTDTEAGLMYDAILADTLSDLVRDLQLKIEEDETMVEPRRGGTEPFERLGRR</sequence>
<feature type="region of interest" description="Disordered" evidence="1">
    <location>
        <begin position="1"/>
        <end position="24"/>
    </location>
</feature>
<organism evidence="2 3">
    <name type="scientific">Cladophialophora carrionii</name>
    <dbReference type="NCBI Taxonomy" id="86049"/>
    <lineage>
        <taxon>Eukaryota</taxon>
        <taxon>Fungi</taxon>
        <taxon>Dikarya</taxon>
        <taxon>Ascomycota</taxon>
        <taxon>Pezizomycotina</taxon>
        <taxon>Eurotiomycetes</taxon>
        <taxon>Chaetothyriomycetidae</taxon>
        <taxon>Chaetothyriales</taxon>
        <taxon>Herpotrichiellaceae</taxon>
        <taxon>Cladophialophora</taxon>
    </lineage>
</organism>
<evidence type="ECO:0000256" key="1">
    <source>
        <dbReference type="SAM" id="MobiDB-lite"/>
    </source>
</evidence>
<dbReference type="Proteomes" id="UP000094526">
    <property type="component" value="Unassembled WGS sequence"/>
</dbReference>
<reference evidence="3" key="1">
    <citation type="submission" date="2015-07" db="EMBL/GenBank/DDBJ databases">
        <authorList>
            <person name="Teixeira M.M."/>
            <person name="Souza R.C."/>
            <person name="Almeida L.G."/>
            <person name="Vicente V.A."/>
            <person name="de Hoog S."/>
            <person name="Bocca A.L."/>
            <person name="de Almeida S.R."/>
            <person name="Vasconcelos A.T."/>
            <person name="Felipe M.S."/>
        </authorList>
    </citation>
    <scope>NUCLEOTIDE SEQUENCE [LARGE SCALE GENOMIC DNA]</scope>
    <source>
        <strain evidence="3">KSF</strain>
    </source>
</reference>
<proteinExistence type="predicted"/>
<dbReference type="AlphaFoldDB" id="A0A1C1CR76"/>
<dbReference type="VEuPathDB" id="FungiDB:CLCR_09142"/>
<gene>
    <name evidence="2" type="ORF">CLCR_09142</name>
</gene>
<dbReference type="EMBL" id="LGRB01000009">
    <property type="protein sequence ID" value="OCT51006.1"/>
    <property type="molecule type" value="Genomic_DNA"/>
</dbReference>
<accession>A0A1C1CR76</accession>
<keyword evidence="3" id="KW-1185">Reference proteome</keyword>
<evidence type="ECO:0000313" key="3">
    <source>
        <dbReference type="Proteomes" id="UP000094526"/>
    </source>
</evidence>